<dbReference type="InterPro" id="IPR036737">
    <property type="entry name" value="OmpA-like_sf"/>
</dbReference>
<evidence type="ECO:0000313" key="9">
    <source>
        <dbReference type="Proteomes" id="UP000724686"/>
    </source>
</evidence>
<feature type="region of interest" description="Disordered" evidence="6">
    <location>
        <begin position="583"/>
        <end position="607"/>
    </location>
</feature>
<comment type="subcellular location">
    <subcellularLocation>
        <location evidence="1">Cell outer membrane</location>
    </subcellularLocation>
</comment>
<evidence type="ECO:0000256" key="5">
    <source>
        <dbReference type="SAM" id="Coils"/>
    </source>
</evidence>
<dbReference type="PANTHER" id="PTHR30329:SF21">
    <property type="entry name" value="LIPOPROTEIN YIAD-RELATED"/>
    <property type="match status" value="1"/>
</dbReference>
<evidence type="ECO:0000256" key="2">
    <source>
        <dbReference type="ARBA" id="ARBA00023136"/>
    </source>
</evidence>
<keyword evidence="9" id="KW-1185">Reference proteome</keyword>
<dbReference type="InterPro" id="IPR006664">
    <property type="entry name" value="OMP_bac"/>
</dbReference>
<evidence type="ECO:0000256" key="3">
    <source>
        <dbReference type="ARBA" id="ARBA00023237"/>
    </source>
</evidence>
<dbReference type="PRINTS" id="PR01021">
    <property type="entry name" value="OMPADOMAIN"/>
</dbReference>
<dbReference type="PROSITE" id="PS51123">
    <property type="entry name" value="OMPA_2"/>
    <property type="match status" value="1"/>
</dbReference>
<accession>A0ABS2UE88</accession>
<keyword evidence="5" id="KW-0175">Coiled coil</keyword>
<keyword evidence="3" id="KW-0998">Cell outer membrane</keyword>
<dbReference type="EMBL" id="JAFFPU010000048">
    <property type="protein sequence ID" value="MBM9578263.1"/>
    <property type="molecule type" value="Genomic_DNA"/>
</dbReference>
<dbReference type="PROSITE" id="PS01068">
    <property type="entry name" value="OMPA_1"/>
    <property type="match status" value="1"/>
</dbReference>
<dbReference type="InterPro" id="IPR006665">
    <property type="entry name" value="OmpA-like"/>
</dbReference>
<dbReference type="InterPro" id="IPR011659">
    <property type="entry name" value="WD40"/>
</dbReference>
<dbReference type="InterPro" id="IPR006690">
    <property type="entry name" value="OMPA-like_CS"/>
</dbReference>
<dbReference type="Pfam" id="PF07676">
    <property type="entry name" value="PD40"/>
    <property type="match status" value="3"/>
</dbReference>
<feature type="domain" description="OmpA-like" evidence="7">
    <location>
        <begin position="500"/>
        <end position="618"/>
    </location>
</feature>
<evidence type="ECO:0000259" key="7">
    <source>
        <dbReference type="PROSITE" id="PS51123"/>
    </source>
</evidence>
<dbReference type="RefSeq" id="WP_205280314.1">
    <property type="nucleotide sequence ID" value="NZ_JAFFPU010000048.1"/>
</dbReference>
<dbReference type="Proteomes" id="UP000724686">
    <property type="component" value="Unassembled WGS sequence"/>
</dbReference>
<feature type="coiled-coil region" evidence="5">
    <location>
        <begin position="203"/>
        <end position="234"/>
    </location>
</feature>
<feature type="compositionally biased region" description="Basic and acidic residues" evidence="6">
    <location>
        <begin position="589"/>
        <end position="604"/>
    </location>
</feature>
<dbReference type="SUPFAM" id="SSF103088">
    <property type="entry name" value="OmpA-like"/>
    <property type="match status" value="1"/>
</dbReference>
<reference evidence="8 9" key="1">
    <citation type="submission" date="2021-02" db="EMBL/GenBank/DDBJ databases">
        <title>Leptospira ainlahdjerensis sp. nov., Leptospira ainazelensis sp. nov., Leptospira abararensis sp. nov. and Leptospira chreensis sp. nov., four new species isolated from water sources in Algeria.</title>
        <authorList>
            <person name="Amara Korba A."/>
            <person name="Kainiu M."/>
            <person name="Vincent A.T."/>
            <person name="Mariet J.-F."/>
            <person name="Veyrier F.J."/>
            <person name="Goarant C."/>
            <person name="Picardeau M."/>
        </authorList>
    </citation>
    <scope>NUCLEOTIDE SEQUENCE [LARGE SCALE GENOMIC DNA]</scope>
    <source>
        <strain evidence="8 9">201903070</strain>
    </source>
</reference>
<organism evidence="8 9">
    <name type="scientific">Leptospira ainlahdjerensis</name>
    <dbReference type="NCBI Taxonomy" id="2810033"/>
    <lineage>
        <taxon>Bacteria</taxon>
        <taxon>Pseudomonadati</taxon>
        <taxon>Spirochaetota</taxon>
        <taxon>Spirochaetia</taxon>
        <taxon>Leptospirales</taxon>
        <taxon>Leptospiraceae</taxon>
        <taxon>Leptospira</taxon>
    </lineage>
</organism>
<dbReference type="PANTHER" id="PTHR30329">
    <property type="entry name" value="STATOR ELEMENT OF FLAGELLAR MOTOR COMPLEX"/>
    <property type="match status" value="1"/>
</dbReference>
<protein>
    <submittedName>
        <fullName evidence="8">OmpA family protein</fullName>
    </submittedName>
</protein>
<gene>
    <name evidence="8" type="ORF">JWG45_13985</name>
</gene>
<dbReference type="SUPFAM" id="SSF82171">
    <property type="entry name" value="DPP6 N-terminal domain-like"/>
    <property type="match status" value="1"/>
</dbReference>
<dbReference type="Gene3D" id="3.30.1330.60">
    <property type="entry name" value="OmpA-like domain"/>
    <property type="match status" value="1"/>
</dbReference>
<dbReference type="CDD" id="cd07185">
    <property type="entry name" value="OmpA_C-like"/>
    <property type="match status" value="1"/>
</dbReference>
<dbReference type="InterPro" id="IPR008969">
    <property type="entry name" value="CarboxyPept-like_regulatory"/>
</dbReference>
<dbReference type="Pfam" id="PF00691">
    <property type="entry name" value="OmpA"/>
    <property type="match status" value="1"/>
</dbReference>
<dbReference type="Gene3D" id="2.60.40.1120">
    <property type="entry name" value="Carboxypeptidase-like, regulatory domain"/>
    <property type="match status" value="1"/>
</dbReference>
<keyword evidence="2 4" id="KW-0472">Membrane</keyword>
<name>A0ABS2UE88_9LEPT</name>
<dbReference type="SUPFAM" id="SSF49464">
    <property type="entry name" value="Carboxypeptidase regulatory domain-like"/>
    <property type="match status" value="1"/>
</dbReference>
<comment type="caution">
    <text evidence="8">The sequence shown here is derived from an EMBL/GenBank/DDBJ whole genome shotgun (WGS) entry which is preliminary data.</text>
</comment>
<evidence type="ECO:0000256" key="6">
    <source>
        <dbReference type="SAM" id="MobiDB-lite"/>
    </source>
</evidence>
<sequence>MRSKLRSILPLILSFPFLTGLQAEDKIFTGKILQFGKLLSTENAFIPIESNEITAELSKLNDKTVRILCNMKGSTCNPIRYEIYPFLNAGEIKPWTIKKIPDYVNHNIFAFNPNASPDGKHLFWTAYIKRGKSGTQKIWYSKLDERGFWEDGKEMGSPLNNEMPSAVISALPGGNELFVFGTFGEKELLDELGKEFESKGEAAARSSKNSNEYRKKIEELRNEYDEKSRQITRRVPLYKSFKEKDSWSKPSILKFPDFYNLYRKKNDSSQEVFGGSTLSSSGRILIYSSQHKDAKGKLDLYVSKMSPDGTFPLGINLGEVINSEHEEMAPFLASDDRTLYFSSDGQKGLSIYMTKRIGEGWDQWTKPTEVSENLKGVNFFSIPANSDWAYISKEGQLFMAYLPKEMRPDKVVVINGKVVDTDGNPLSADIHYESLKSHEKIGSAKSDPSNGNFSIVLPFGENYGFYAQKKGYLPVSQNLNLSSKKKIPENVEVVLQLPPIRERGTIQINNLFFETKSFQIAQESFPELDRLAEIVKENPEIEIQIEGHTDNVGKKKDNLLLSEKRALAVAEYLSKKHSIPSGRIQTRGLGDEVPLHKNDSDEGRRKNRRVNFTILKKK</sequence>
<evidence type="ECO:0000256" key="4">
    <source>
        <dbReference type="PROSITE-ProRule" id="PRU00473"/>
    </source>
</evidence>
<proteinExistence type="predicted"/>
<dbReference type="InterPro" id="IPR050330">
    <property type="entry name" value="Bact_OuterMem_StrucFunc"/>
</dbReference>
<evidence type="ECO:0000256" key="1">
    <source>
        <dbReference type="ARBA" id="ARBA00004442"/>
    </source>
</evidence>
<evidence type="ECO:0000313" key="8">
    <source>
        <dbReference type="EMBL" id="MBM9578263.1"/>
    </source>
</evidence>